<dbReference type="Proteomes" id="UP000076234">
    <property type="component" value="Chromosome"/>
</dbReference>
<reference evidence="3 4" key="2">
    <citation type="journal article" date="2016" name="Genome Announc.">
        <title>Complete Genome Sequence of Sphingopyxis terrae Strain 203-1 (NBRC 111660), a Polyethylene Glycol Degrader.</title>
        <authorList>
            <person name="Ohtsubo Y."/>
            <person name="Nonoyama S."/>
            <person name="Nagata Y."/>
            <person name="Numata M."/>
            <person name="Tsuchikane K."/>
            <person name="Hosoyama A."/>
            <person name="Yamazoe A."/>
            <person name="Tsuda M."/>
            <person name="Fujita N."/>
            <person name="Kawai F."/>
        </authorList>
    </citation>
    <scope>NUCLEOTIDE SEQUENCE [LARGE SCALE GENOMIC DNA]</scope>
    <source>
        <strain evidence="3 4">203-1</strain>
    </source>
</reference>
<keyword evidence="1" id="KW-0472">Membrane</keyword>
<dbReference type="GO" id="GO:0005886">
    <property type="term" value="C:plasma membrane"/>
    <property type="evidence" value="ECO:0007669"/>
    <property type="project" value="InterPro"/>
</dbReference>
<evidence type="ECO:0000313" key="3">
    <source>
        <dbReference type="EMBL" id="AMU95280.1"/>
    </source>
</evidence>
<protein>
    <recommendedName>
        <fullName evidence="2">Anti-sigma K factor RskA C-terminal domain-containing protein</fullName>
    </recommendedName>
</protein>
<dbReference type="PANTHER" id="PTHR37461:SF1">
    <property type="entry name" value="ANTI-SIGMA-K FACTOR RSKA"/>
    <property type="match status" value="1"/>
</dbReference>
<feature type="transmembrane region" description="Helical" evidence="1">
    <location>
        <begin position="87"/>
        <end position="107"/>
    </location>
</feature>
<name>A0A142VZN7_9SPHN</name>
<dbReference type="EMBL" id="CP013342">
    <property type="protein sequence ID" value="AMU95280.1"/>
    <property type="molecule type" value="Genomic_DNA"/>
</dbReference>
<dbReference type="PANTHER" id="PTHR37461">
    <property type="entry name" value="ANTI-SIGMA-K FACTOR RSKA"/>
    <property type="match status" value="1"/>
</dbReference>
<dbReference type="GO" id="GO:0006417">
    <property type="term" value="P:regulation of translation"/>
    <property type="evidence" value="ECO:0007669"/>
    <property type="project" value="TreeGrafter"/>
</dbReference>
<dbReference type="RefSeq" id="WP_062901944.1">
    <property type="nucleotide sequence ID" value="NZ_CP013342.1"/>
</dbReference>
<dbReference type="AlphaFoldDB" id="A0A142VZN7"/>
<feature type="domain" description="Anti-sigma K factor RskA C-terminal" evidence="2">
    <location>
        <begin position="92"/>
        <end position="212"/>
    </location>
</feature>
<dbReference type="STRING" id="1219058.AOA14_11745"/>
<dbReference type="KEGG" id="ster:AOA14_11745"/>
<evidence type="ECO:0000259" key="2">
    <source>
        <dbReference type="Pfam" id="PF10099"/>
    </source>
</evidence>
<keyword evidence="1" id="KW-1133">Transmembrane helix</keyword>
<organism evidence="3 4">
    <name type="scientific">Sphingopyxis terrae subsp. terrae NBRC 15098</name>
    <dbReference type="NCBI Taxonomy" id="1219058"/>
    <lineage>
        <taxon>Bacteria</taxon>
        <taxon>Pseudomonadati</taxon>
        <taxon>Pseudomonadota</taxon>
        <taxon>Alphaproteobacteria</taxon>
        <taxon>Sphingomonadales</taxon>
        <taxon>Sphingomonadaceae</taxon>
        <taxon>Sphingopyxis</taxon>
    </lineage>
</organism>
<dbReference type="GO" id="GO:0016989">
    <property type="term" value="F:sigma factor antagonist activity"/>
    <property type="evidence" value="ECO:0007669"/>
    <property type="project" value="TreeGrafter"/>
</dbReference>
<dbReference type="InterPro" id="IPR018764">
    <property type="entry name" value="RskA_C"/>
</dbReference>
<evidence type="ECO:0000313" key="4">
    <source>
        <dbReference type="Proteomes" id="UP000076234"/>
    </source>
</evidence>
<evidence type="ECO:0000256" key="1">
    <source>
        <dbReference type="SAM" id="Phobius"/>
    </source>
</evidence>
<gene>
    <name evidence="3" type="ORF">AOA14_11745</name>
</gene>
<reference evidence="4" key="1">
    <citation type="submission" date="2015-11" db="EMBL/GenBank/DDBJ databases">
        <title>Complete genome sequence of a polyethylene glycol-degrading strain Sphingopyxis terrae strain 203-1 (NBRC 15098).</title>
        <authorList>
            <person name="Yoshiyuki O."/>
            <person name="Shouta N."/>
            <person name="Nagata Y."/>
            <person name="Numata M."/>
            <person name="Tsuchikane K."/>
            <person name="Hosoyama A."/>
            <person name="Yamazoe A."/>
            <person name="Tsuda M."/>
            <person name="Fujita N."/>
            <person name="Kawai F."/>
        </authorList>
    </citation>
    <scope>NUCLEOTIDE SEQUENCE [LARGE SCALE GENOMIC DNA]</scope>
    <source>
        <strain evidence="4">203-1</strain>
    </source>
</reference>
<proteinExistence type="predicted"/>
<dbReference type="InterPro" id="IPR051474">
    <property type="entry name" value="Anti-sigma-K/W_factor"/>
</dbReference>
<keyword evidence="1" id="KW-0812">Transmembrane</keyword>
<dbReference type="Pfam" id="PF10099">
    <property type="entry name" value="RskA_C"/>
    <property type="match status" value="1"/>
</dbReference>
<sequence>MSDGRSATADVLAAELVLGLLSRDEQAIAAARLASDARFAAEVAAWEEHFGALAWQVEDQLPPREVWTRIAVAIDARKASQSRWPRASMAMAGAAALLMLTVLVWPSPEARRVPNLAVATLVGPDLVVGARYAAKSGRMHVEIAGALPGPGRPELWILRPGMAPVSLGQLAPQGRSEMIMPRALRPLVQSGSEFAITIEAPSTTPHLRPSGPPLARGAIIFI</sequence>
<accession>A0A142VZN7</accession>